<accession>A0ABW1IHS4</accession>
<evidence type="ECO:0000313" key="3">
    <source>
        <dbReference type="Proteomes" id="UP001596119"/>
    </source>
</evidence>
<dbReference type="SUPFAM" id="SSF52540">
    <property type="entry name" value="P-loop containing nucleoside triphosphate hydrolases"/>
    <property type="match status" value="1"/>
</dbReference>
<proteinExistence type="predicted"/>
<dbReference type="Pfam" id="PF13671">
    <property type="entry name" value="AAA_33"/>
    <property type="match status" value="1"/>
</dbReference>
<feature type="region of interest" description="Disordered" evidence="1">
    <location>
        <begin position="1"/>
        <end position="22"/>
    </location>
</feature>
<gene>
    <name evidence="2" type="ORF">ACFQH9_29615</name>
</gene>
<dbReference type="RefSeq" id="WP_379571305.1">
    <property type="nucleotide sequence ID" value="NZ_JBHSQK010000103.1"/>
</dbReference>
<name>A0ABW1IHS4_9PSEU</name>
<dbReference type="Gene3D" id="3.40.50.300">
    <property type="entry name" value="P-loop containing nucleotide triphosphate hydrolases"/>
    <property type="match status" value="1"/>
</dbReference>
<organism evidence="2 3">
    <name type="scientific">Pseudonocardia lutea</name>
    <dbReference type="NCBI Taxonomy" id="2172015"/>
    <lineage>
        <taxon>Bacteria</taxon>
        <taxon>Bacillati</taxon>
        <taxon>Actinomycetota</taxon>
        <taxon>Actinomycetes</taxon>
        <taxon>Pseudonocardiales</taxon>
        <taxon>Pseudonocardiaceae</taxon>
        <taxon>Pseudonocardia</taxon>
    </lineage>
</organism>
<dbReference type="Proteomes" id="UP001596119">
    <property type="component" value="Unassembled WGS sequence"/>
</dbReference>
<keyword evidence="3" id="KW-1185">Reference proteome</keyword>
<protein>
    <submittedName>
        <fullName evidence="2">AAA family ATPase</fullName>
    </submittedName>
</protein>
<sequence>MSLATVPGDTPPRPLPLPSGPGLAAGRAAAPVRLSVPGRALVLVAGVPGAGKSTLLRRMPALPGLRVLDSETQRDLVAGLLPGVPYSRIRPLVHLLHRLAAVLAAIGSVRVVVVHLPATSPRLRRLVRGVARLTGREAYLVWVDAAPEEALRGQADRGRMIESGSFARHVTRAQGLAARISAGTLGEPWTRAIALDRPTAARGLAVTS</sequence>
<feature type="compositionally biased region" description="Pro residues" evidence="1">
    <location>
        <begin position="9"/>
        <end position="19"/>
    </location>
</feature>
<reference evidence="3" key="1">
    <citation type="journal article" date="2019" name="Int. J. Syst. Evol. Microbiol.">
        <title>The Global Catalogue of Microorganisms (GCM) 10K type strain sequencing project: providing services to taxonomists for standard genome sequencing and annotation.</title>
        <authorList>
            <consortium name="The Broad Institute Genomics Platform"/>
            <consortium name="The Broad Institute Genome Sequencing Center for Infectious Disease"/>
            <person name="Wu L."/>
            <person name="Ma J."/>
        </authorList>
    </citation>
    <scope>NUCLEOTIDE SEQUENCE [LARGE SCALE GENOMIC DNA]</scope>
    <source>
        <strain evidence="3">CGMCC 4.7397</strain>
    </source>
</reference>
<comment type="caution">
    <text evidence="2">The sequence shown here is derived from an EMBL/GenBank/DDBJ whole genome shotgun (WGS) entry which is preliminary data.</text>
</comment>
<evidence type="ECO:0000313" key="2">
    <source>
        <dbReference type="EMBL" id="MFC5952428.1"/>
    </source>
</evidence>
<evidence type="ECO:0000256" key="1">
    <source>
        <dbReference type="SAM" id="MobiDB-lite"/>
    </source>
</evidence>
<dbReference type="EMBL" id="JBHSQK010000103">
    <property type="protein sequence ID" value="MFC5952428.1"/>
    <property type="molecule type" value="Genomic_DNA"/>
</dbReference>
<dbReference type="InterPro" id="IPR027417">
    <property type="entry name" value="P-loop_NTPase"/>
</dbReference>